<dbReference type="Gene3D" id="3.40.50.1460">
    <property type="match status" value="1"/>
</dbReference>
<dbReference type="PANTHER" id="PTHR22576">
    <property type="entry name" value="MUCOSA ASSOCIATED LYMPHOID TISSUE LYMPHOMA TRANSLOCATION PROTEIN 1/PARACASPASE"/>
    <property type="match status" value="1"/>
</dbReference>
<dbReference type="InterPro" id="IPR029030">
    <property type="entry name" value="Caspase-like_dom_sf"/>
</dbReference>
<protein>
    <recommendedName>
        <fullName evidence="1">Caspase family p20 domain-containing protein</fullName>
    </recommendedName>
</protein>
<feature type="domain" description="Caspase family p20" evidence="1">
    <location>
        <begin position="22"/>
        <end position="99"/>
    </location>
</feature>
<dbReference type="EMBL" id="BPQG01000026">
    <property type="protein sequence ID" value="GJD43995.1"/>
    <property type="molecule type" value="Genomic_DNA"/>
</dbReference>
<gene>
    <name evidence="2" type="ORF">AFCDBAGC_1857</name>
</gene>
<dbReference type="PROSITE" id="PS50208">
    <property type="entry name" value="CASPASE_P20"/>
    <property type="match status" value="1"/>
</dbReference>
<evidence type="ECO:0000313" key="3">
    <source>
        <dbReference type="Proteomes" id="UP001055117"/>
    </source>
</evidence>
<accession>A0ABQ4QFK9</accession>
<organism evidence="2 3">
    <name type="scientific">Methylobacterium cerastii</name>
    <dbReference type="NCBI Taxonomy" id="932741"/>
    <lineage>
        <taxon>Bacteria</taxon>
        <taxon>Pseudomonadati</taxon>
        <taxon>Pseudomonadota</taxon>
        <taxon>Alphaproteobacteria</taxon>
        <taxon>Hyphomicrobiales</taxon>
        <taxon>Methylobacteriaceae</taxon>
        <taxon>Methylobacterium</taxon>
    </lineage>
</organism>
<sequence>MRVLLIASLMLFGFVQAVLAGAERVALVVGVASYQHAAPLANTRNDANDVGAALQRLGFTVQTVLDPDRSAFERAIRQFGEAARGAEAAVFFYAGHALEVGGHNWLLPTSVELKAPRDLRFEALDVESLLEQTEGMARVTLLFLDACRDNPFQKRLVTGSRDIPRGGLSQVSAGTGTLVAFATAPGTVARDGAGRNSPFTTALLHHIETPGLEVRQLLGLVRRDVREASNGTQLPWENTALEGEFYFKPPKPPPTRVAEQTLRDGTVEAELLFWRSIQNSKDPLDFQAYLARFPNGVFADLARRRAVTAAPASPPVLPPAAVTTQPAARSASFEGRLVEALDRTGDLTKAPWLRDEHRRTVERYLTLKSPKAIAVEPKSGRPFWWNSVSSIAVAEQLALEGCQQSYVSPCTLVASDEALLASDPRQASLRPMERLSYAGRFQADRVPLFDPNGAHDVVQRYGGMSEPKAMAVRPNGAIFTARNGASVAEAEAAALTACNAKTSPFPCFLYAVNNQVVLPQRRTEPTR</sequence>
<name>A0ABQ4QFK9_9HYPH</name>
<dbReference type="Pfam" id="PF00656">
    <property type="entry name" value="Peptidase_C14"/>
    <property type="match status" value="1"/>
</dbReference>
<dbReference type="InterPro" id="IPR001309">
    <property type="entry name" value="Pept_C14_p20"/>
</dbReference>
<dbReference type="InterPro" id="IPR011600">
    <property type="entry name" value="Pept_C14_caspase"/>
</dbReference>
<evidence type="ECO:0000259" key="1">
    <source>
        <dbReference type="PROSITE" id="PS50208"/>
    </source>
</evidence>
<evidence type="ECO:0000313" key="2">
    <source>
        <dbReference type="EMBL" id="GJD43995.1"/>
    </source>
</evidence>
<proteinExistence type="predicted"/>
<dbReference type="Proteomes" id="UP001055117">
    <property type="component" value="Unassembled WGS sequence"/>
</dbReference>
<dbReference type="PANTHER" id="PTHR22576:SF37">
    <property type="entry name" value="MUCOSA-ASSOCIATED LYMPHOID TISSUE LYMPHOMA TRANSLOCATION PROTEIN 1"/>
    <property type="match status" value="1"/>
</dbReference>
<comment type="caution">
    <text evidence="2">The sequence shown here is derived from an EMBL/GenBank/DDBJ whole genome shotgun (WGS) entry which is preliminary data.</text>
</comment>
<dbReference type="SUPFAM" id="SSF52129">
    <property type="entry name" value="Caspase-like"/>
    <property type="match status" value="1"/>
</dbReference>
<keyword evidence="3" id="KW-1185">Reference proteome</keyword>
<dbReference type="InterPro" id="IPR052039">
    <property type="entry name" value="Caspase-related_regulators"/>
</dbReference>
<reference evidence="2 3" key="1">
    <citation type="journal article" date="2021" name="Front. Microbiol.">
        <title>Comprehensive Comparative Genomics and Phenotyping of Methylobacterium Species.</title>
        <authorList>
            <person name="Alessa O."/>
            <person name="Ogura Y."/>
            <person name="Fujitani Y."/>
            <person name="Takami H."/>
            <person name="Hayashi T."/>
            <person name="Sahin N."/>
            <person name="Tani A."/>
        </authorList>
    </citation>
    <scope>NUCLEOTIDE SEQUENCE [LARGE SCALE GENOMIC DNA]</scope>
    <source>
        <strain evidence="2 3">DSM 23679</strain>
    </source>
</reference>